<reference evidence="2 3" key="1">
    <citation type="submission" date="2018-07" db="EMBL/GenBank/DDBJ databases">
        <title>Section-level genome sequencing of Aspergillus section Nigri to investigate inter- and intra-species variation.</title>
        <authorList>
            <consortium name="DOE Joint Genome Institute"/>
            <person name="Vesth T.C."/>
            <person name="Nybo J.L."/>
            <person name="Theobald S."/>
            <person name="Frisvad J.C."/>
            <person name="Larsen T.O."/>
            <person name="Nielsen K.F."/>
            <person name="Hoof J.B."/>
            <person name="Brandl J."/>
            <person name="Salamov A."/>
            <person name="Riley R."/>
            <person name="Gladden J.M."/>
            <person name="Phatale P."/>
            <person name="Nielsen M.T."/>
            <person name="Lyhne E.K."/>
            <person name="Kogle M.E."/>
            <person name="Strasser K."/>
            <person name="McDonnell E."/>
            <person name="Barry K."/>
            <person name="Clum A."/>
            <person name="Chen C."/>
            <person name="Nolan M."/>
            <person name="Sandor L."/>
            <person name="Kuo A."/>
            <person name="Lipzen A."/>
            <person name="Hainaut M."/>
            <person name="Drula E."/>
            <person name="Tsang A."/>
            <person name="Magnuson J.K."/>
            <person name="Henrissat B."/>
            <person name="Wiebenga A."/>
            <person name="Simmons B.A."/>
            <person name="Makela M.R."/>
            <person name="De vries R.P."/>
            <person name="Grigoriev I.V."/>
            <person name="Mortensen U.H."/>
            <person name="Baker S.E."/>
            <person name="Andersen M.R."/>
        </authorList>
    </citation>
    <scope>NUCLEOTIDE SEQUENCE [LARGE SCALE GENOMIC DNA]</scope>
    <source>
        <strain evidence="2 3">ATCC 13496</strain>
    </source>
</reference>
<evidence type="ECO:0000313" key="2">
    <source>
        <dbReference type="EMBL" id="RDH24723.1"/>
    </source>
</evidence>
<dbReference type="EMBL" id="KZ851901">
    <property type="protein sequence ID" value="RDH24723.1"/>
    <property type="molecule type" value="Genomic_DNA"/>
</dbReference>
<gene>
    <name evidence="2" type="ORF">M747DRAFT_91582</name>
</gene>
<proteinExistence type="predicted"/>
<keyword evidence="1" id="KW-0812">Transmembrane</keyword>
<sequence>MTALPLMICETHDTPSRLCIGFLISFLFSMTPVSTTSALFLSFAFDSASVFLFDFSRSIASRAAGRLFVLVLGMPPFNPALYVMKTWFASRLGI</sequence>
<name>A0A370CF17_ASPNG</name>
<feature type="transmembrane region" description="Helical" evidence="1">
    <location>
        <begin position="63"/>
        <end position="84"/>
    </location>
</feature>
<protein>
    <submittedName>
        <fullName evidence="2">Uncharacterized protein</fullName>
    </submittedName>
</protein>
<keyword evidence="1" id="KW-0472">Membrane</keyword>
<organism evidence="2 3">
    <name type="scientific">Aspergillus niger ATCC 13496</name>
    <dbReference type="NCBI Taxonomy" id="1353008"/>
    <lineage>
        <taxon>Eukaryota</taxon>
        <taxon>Fungi</taxon>
        <taxon>Dikarya</taxon>
        <taxon>Ascomycota</taxon>
        <taxon>Pezizomycotina</taxon>
        <taxon>Eurotiomycetes</taxon>
        <taxon>Eurotiomycetidae</taxon>
        <taxon>Eurotiales</taxon>
        <taxon>Aspergillaceae</taxon>
        <taxon>Aspergillus</taxon>
        <taxon>Aspergillus subgen. Circumdati</taxon>
    </lineage>
</organism>
<dbReference type="VEuPathDB" id="FungiDB:M747DRAFT_91582"/>
<accession>A0A370CF17</accession>
<keyword evidence="1" id="KW-1133">Transmembrane helix</keyword>
<dbReference type="AlphaFoldDB" id="A0A370CF17"/>
<evidence type="ECO:0000256" key="1">
    <source>
        <dbReference type="SAM" id="Phobius"/>
    </source>
</evidence>
<dbReference type="Proteomes" id="UP000253845">
    <property type="component" value="Unassembled WGS sequence"/>
</dbReference>
<evidence type="ECO:0000313" key="3">
    <source>
        <dbReference type="Proteomes" id="UP000253845"/>
    </source>
</evidence>
<feature type="transmembrane region" description="Helical" evidence="1">
    <location>
        <begin position="20"/>
        <end position="43"/>
    </location>
</feature>